<dbReference type="GO" id="GO:0003723">
    <property type="term" value="F:RNA binding"/>
    <property type="evidence" value="ECO:0007669"/>
    <property type="project" value="InterPro"/>
</dbReference>
<evidence type="ECO:0008006" key="3">
    <source>
        <dbReference type="Google" id="ProtNLM"/>
    </source>
</evidence>
<organism evidence="1 2">
    <name type="scientific">Chroococcidiopsis cubana SAG 39.79</name>
    <dbReference type="NCBI Taxonomy" id="388085"/>
    <lineage>
        <taxon>Bacteria</taxon>
        <taxon>Bacillati</taxon>
        <taxon>Cyanobacteriota</taxon>
        <taxon>Cyanophyceae</taxon>
        <taxon>Chroococcidiopsidales</taxon>
        <taxon>Chroococcidiopsidaceae</taxon>
        <taxon>Chroococcidiopsis</taxon>
    </lineage>
</organism>
<dbReference type="RefSeq" id="WP_106167987.1">
    <property type="nucleotide sequence ID" value="NZ_JAVKZF010000005.1"/>
</dbReference>
<gene>
    <name evidence="1" type="ORF">DSM107010_05090</name>
</gene>
<dbReference type="AlphaFoldDB" id="A0AB37URI2"/>
<name>A0AB37URI2_9CYAN</name>
<dbReference type="GO" id="GO:0110001">
    <property type="term" value="C:toxin-antitoxin complex"/>
    <property type="evidence" value="ECO:0007669"/>
    <property type="project" value="InterPro"/>
</dbReference>
<protein>
    <recommendedName>
        <fullName evidence="3">Addiction module toxin RelE</fullName>
    </recommendedName>
</protein>
<evidence type="ECO:0000313" key="2">
    <source>
        <dbReference type="Proteomes" id="UP000282574"/>
    </source>
</evidence>
<keyword evidence="2" id="KW-1185">Reference proteome</keyword>
<comment type="caution">
    <text evidence="1">The sequence shown here is derived from an EMBL/GenBank/DDBJ whole genome shotgun (WGS) entry which is preliminary data.</text>
</comment>
<dbReference type="InterPro" id="IPR018669">
    <property type="entry name" value="Toxin_HigB"/>
</dbReference>
<reference evidence="1 2" key="1">
    <citation type="journal article" date="2019" name="Genome Biol. Evol.">
        <title>Day and night: Metabolic profiles and evolutionary relationships of six axenic non-marine cyanobacteria.</title>
        <authorList>
            <person name="Will S.E."/>
            <person name="Henke P."/>
            <person name="Boedeker C."/>
            <person name="Huang S."/>
            <person name="Brinkmann H."/>
            <person name="Rohde M."/>
            <person name="Jarek M."/>
            <person name="Friedl T."/>
            <person name="Seufert S."/>
            <person name="Schumacher M."/>
            <person name="Overmann J."/>
            <person name="Neumann-Schaal M."/>
            <person name="Petersen J."/>
        </authorList>
    </citation>
    <scope>NUCLEOTIDE SEQUENCE [LARGE SCALE GENOMIC DNA]</scope>
    <source>
        <strain evidence="1 2">SAG 39.79</strain>
    </source>
</reference>
<dbReference type="EMBL" id="RSCK01000003">
    <property type="protein sequence ID" value="RUT14026.1"/>
    <property type="molecule type" value="Genomic_DNA"/>
</dbReference>
<accession>A0AB37URI2</accession>
<evidence type="ECO:0000313" key="1">
    <source>
        <dbReference type="EMBL" id="RUT14026.1"/>
    </source>
</evidence>
<dbReference type="Proteomes" id="UP000282574">
    <property type="component" value="Unassembled WGS sequence"/>
</dbReference>
<dbReference type="GO" id="GO:0004519">
    <property type="term" value="F:endonuclease activity"/>
    <property type="evidence" value="ECO:0007669"/>
    <property type="project" value="InterPro"/>
</dbReference>
<dbReference type="Pfam" id="PF09907">
    <property type="entry name" value="HigB_toxin"/>
    <property type="match status" value="1"/>
</dbReference>
<proteinExistence type="predicted"/>
<sequence length="53" mass="6385">MHIIARNTLRRFWEEHPDAEELLKSWYAEVSQAEWSSPADIKALYRSTHHTFE</sequence>